<protein>
    <recommendedName>
        <fullName evidence="4">Secreted protein</fullName>
    </recommendedName>
</protein>
<proteinExistence type="predicted"/>
<dbReference type="Proteomes" id="UP000677913">
    <property type="component" value="Unassembled WGS sequence"/>
</dbReference>
<evidence type="ECO:0000313" key="3">
    <source>
        <dbReference type="Proteomes" id="UP000677913"/>
    </source>
</evidence>
<accession>A0A8J7WU72</accession>
<keyword evidence="3" id="KW-1185">Reference proteome</keyword>
<evidence type="ECO:0000313" key="2">
    <source>
        <dbReference type="EMBL" id="MBS2966224.1"/>
    </source>
</evidence>
<evidence type="ECO:0008006" key="4">
    <source>
        <dbReference type="Google" id="ProtNLM"/>
    </source>
</evidence>
<dbReference type="RefSeq" id="WP_211471089.1">
    <property type="nucleotide sequence ID" value="NZ_JAGSXH010000131.1"/>
</dbReference>
<evidence type="ECO:0000256" key="1">
    <source>
        <dbReference type="SAM" id="SignalP"/>
    </source>
</evidence>
<sequence length="153" mass="16499">MIKRGLHKRAAALCSAVATVGLASLAVAPPASADTMRTLNLAITCETGLAYGLEVDTGSGWYFPNGSSYVSGNYKYFTVYIPASASLLEYQPTYCDNQPTANSQPMWEGYSYSITPGTSTINATGYVTDYSYSVGYGYSYLFYFCAINSLSYS</sequence>
<name>A0A8J7WU72_9ACTN</name>
<gene>
    <name evidence="2" type="ORF">KGA66_24480</name>
</gene>
<feature type="chain" id="PRO_5035154454" description="Secreted protein" evidence="1">
    <location>
        <begin position="34"/>
        <end position="153"/>
    </location>
</feature>
<reference evidence="2" key="1">
    <citation type="submission" date="2021-04" db="EMBL/GenBank/DDBJ databases">
        <title>Genome based classification of Actinospica acidithermotolerans sp. nov., an actinobacterium isolated from an Indonesian hot spring.</title>
        <authorList>
            <person name="Kusuma A.B."/>
            <person name="Putra K.E."/>
            <person name="Nafisah S."/>
            <person name="Loh J."/>
            <person name="Nouioui I."/>
            <person name="Goodfellow M."/>
        </authorList>
    </citation>
    <scope>NUCLEOTIDE SEQUENCE</scope>
    <source>
        <strain evidence="2">DSM 45618</strain>
    </source>
</reference>
<comment type="caution">
    <text evidence="2">The sequence shown here is derived from an EMBL/GenBank/DDBJ whole genome shotgun (WGS) entry which is preliminary data.</text>
</comment>
<feature type="signal peptide" evidence="1">
    <location>
        <begin position="1"/>
        <end position="33"/>
    </location>
</feature>
<keyword evidence="1" id="KW-0732">Signal</keyword>
<dbReference type="EMBL" id="JAGSXH010000131">
    <property type="protein sequence ID" value="MBS2966224.1"/>
    <property type="molecule type" value="Genomic_DNA"/>
</dbReference>
<organism evidence="2 3">
    <name type="scientific">Actinocrinis puniceicyclus</name>
    <dbReference type="NCBI Taxonomy" id="977794"/>
    <lineage>
        <taxon>Bacteria</taxon>
        <taxon>Bacillati</taxon>
        <taxon>Actinomycetota</taxon>
        <taxon>Actinomycetes</taxon>
        <taxon>Catenulisporales</taxon>
        <taxon>Actinospicaceae</taxon>
        <taxon>Actinocrinis</taxon>
    </lineage>
</organism>
<dbReference type="AlphaFoldDB" id="A0A8J7WU72"/>